<keyword evidence="1" id="KW-0472">Membrane</keyword>
<evidence type="ECO:0000313" key="3">
    <source>
        <dbReference type="Proteomes" id="UP000536509"/>
    </source>
</evidence>
<dbReference type="AlphaFoldDB" id="A0A7Y3VYS5"/>
<proteinExistence type="predicted"/>
<accession>A0A7Y3VYS5</accession>
<dbReference type="Proteomes" id="UP000536509">
    <property type="component" value="Unassembled WGS sequence"/>
</dbReference>
<gene>
    <name evidence="2" type="ORF">HKT18_07150</name>
</gene>
<sequence length="93" mass="10987">MTIFLAVIFLGLIGFIIYLLRKMLSERDLFVSKIKPLEAFMLQLNEDCKKQSLQLQLSEDLKIKMKEVNTVLNKNIFELNYQLAEDLYPKKEM</sequence>
<feature type="transmembrane region" description="Helical" evidence="1">
    <location>
        <begin position="6"/>
        <end position="24"/>
    </location>
</feature>
<dbReference type="EMBL" id="JABEVX010000003">
    <property type="protein sequence ID" value="NNT71988.1"/>
    <property type="molecule type" value="Genomic_DNA"/>
</dbReference>
<comment type="caution">
    <text evidence="2">The sequence shown here is derived from an EMBL/GenBank/DDBJ whole genome shotgun (WGS) entry which is preliminary data.</text>
</comment>
<keyword evidence="1" id="KW-1133">Transmembrane helix</keyword>
<reference evidence="2 3" key="1">
    <citation type="submission" date="2020-05" db="EMBL/GenBank/DDBJ databases">
        <title>Draft genome of Flavobacterium sp. IMCC34852.</title>
        <authorList>
            <person name="Song J."/>
            <person name="Cho J.-C."/>
        </authorList>
    </citation>
    <scope>NUCLEOTIDE SEQUENCE [LARGE SCALE GENOMIC DNA]</scope>
    <source>
        <strain evidence="2 3">IMCC34852</strain>
    </source>
</reference>
<organism evidence="2 3">
    <name type="scientific">Flavobacterium rivulicola</name>
    <dbReference type="NCBI Taxonomy" id="2732161"/>
    <lineage>
        <taxon>Bacteria</taxon>
        <taxon>Pseudomonadati</taxon>
        <taxon>Bacteroidota</taxon>
        <taxon>Flavobacteriia</taxon>
        <taxon>Flavobacteriales</taxon>
        <taxon>Flavobacteriaceae</taxon>
        <taxon>Flavobacterium</taxon>
    </lineage>
</organism>
<name>A0A7Y3VYS5_9FLAO</name>
<evidence type="ECO:0000256" key="1">
    <source>
        <dbReference type="SAM" id="Phobius"/>
    </source>
</evidence>
<keyword evidence="3" id="KW-1185">Reference proteome</keyword>
<evidence type="ECO:0000313" key="2">
    <source>
        <dbReference type="EMBL" id="NNT71988.1"/>
    </source>
</evidence>
<protein>
    <submittedName>
        <fullName evidence="2">Uncharacterized protein</fullName>
    </submittedName>
</protein>
<dbReference type="RefSeq" id="WP_171222173.1">
    <property type="nucleotide sequence ID" value="NZ_CP121446.1"/>
</dbReference>
<keyword evidence="1" id="KW-0812">Transmembrane</keyword>